<organism evidence="2 3">
    <name type="scientific">Hypsizygus marmoreus</name>
    <name type="common">White beech mushroom</name>
    <name type="synonym">Agaricus marmoreus</name>
    <dbReference type="NCBI Taxonomy" id="39966"/>
    <lineage>
        <taxon>Eukaryota</taxon>
        <taxon>Fungi</taxon>
        <taxon>Dikarya</taxon>
        <taxon>Basidiomycota</taxon>
        <taxon>Agaricomycotina</taxon>
        <taxon>Agaricomycetes</taxon>
        <taxon>Agaricomycetidae</taxon>
        <taxon>Agaricales</taxon>
        <taxon>Tricholomatineae</taxon>
        <taxon>Lyophyllaceae</taxon>
        <taxon>Hypsizygus</taxon>
    </lineage>
</organism>
<dbReference type="EMBL" id="LUEZ02000071">
    <property type="protein sequence ID" value="RDB19855.1"/>
    <property type="molecule type" value="Genomic_DNA"/>
</dbReference>
<keyword evidence="1" id="KW-0472">Membrane</keyword>
<accession>A0A369JHH0</accession>
<dbReference type="AlphaFoldDB" id="A0A369JHH0"/>
<gene>
    <name evidence="2" type="ORF">Hypma_013090</name>
</gene>
<evidence type="ECO:0000313" key="3">
    <source>
        <dbReference type="Proteomes" id="UP000076154"/>
    </source>
</evidence>
<name>A0A369JHH0_HYPMA</name>
<sequence length="139" mass="14386">MADTLIKYKGLADILVAGILTVNASTIYDSVPTRFLASLTGLHMSSAAAAPGFNQSIACMVAAVGVGHVVAAQYGRAARPPIFAMNLTWAILGFLTCATPHELGLGSATLLMSSFNHLAFSIALYFADPLVLGGKTKEG</sequence>
<comment type="caution">
    <text evidence="2">The sequence shown here is derived from an EMBL/GenBank/DDBJ whole genome shotgun (WGS) entry which is preliminary data.</text>
</comment>
<keyword evidence="1" id="KW-0812">Transmembrane</keyword>
<evidence type="ECO:0000313" key="2">
    <source>
        <dbReference type="EMBL" id="RDB19855.1"/>
    </source>
</evidence>
<dbReference type="InParanoid" id="A0A369JHH0"/>
<keyword evidence="3" id="KW-1185">Reference proteome</keyword>
<dbReference type="Proteomes" id="UP000076154">
    <property type="component" value="Unassembled WGS sequence"/>
</dbReference>
<proteinExistence type="predicted"/>
<feature type="transmembrane region" description="Helical" evidence="1">
    <location>
        <begin position="82"/>
        <end position="101"/>
    </location>
</feature>
<feature type="transmembrane region" description="Helical" evidence="1">
    <location>
        <begin position="48"/>
        <end position="70"/>
    </location>
</feature>
<keyword evidence="1" id="KW-1133">Transmembrane helix</keyword>
<protein>
    <submittedName>
        <fullName evidence="2">Uncharacterized protein</fullName>
    </submittedName>
</protein>
<dbReference type="OrthoDB" id="3753443at2759"/>
<evidence type="ECO:0000256" key="1">
    <source>
        <dbReference type="SAM" id="Phobius"/>
    </source>
</evidence>
<reference evidence="2" key="1">
    <citation type="submission" date="2018-04" db="EMBL/GenBank/DDBJ databases">
        <title>Whole genome sequencing of Hypsizygus marmoreus.</title>
        <authorList>
            <person name="Choi I.-G."/>
            <person name="Min B."/>
            <person name="Kim J.-G."/>
            <person name="Kim S."/>
            <person name="Oh Y.-L."/>
            <person name="Kong W.-S."/>
            <person name="Park H."/>
            <person name="Jeong J."/>
            <person name="Song E.-S."/>
        </authorList>
    </citation>
    <scope>NUCLEOTIDE SEQUENCE [LARGE SCALE GENOMIC DNA]</scope>
    <source>
        <strain evidence="2">51987-8</strain>
    </source>
</reference>